<protein>
    <recommendedName>
        <fullName evidence="7">SSD domain-containing protein</fullName>
    </recommendedName>
</protein>
<keyword evidence="4 6" id="KW-1133">Transmembrane helix</keyword>
<dbReference type="InterPro" id="IPR000731">
    <property type="entry name" value="SSD"/>
</dbReference>
<dbReference type="SUPFAM" id="SSF82866">
    <property type="entry name" value="Multidrug efflux transporter AcrB transmembrane domain"/>
    <property type="match status" value="2"/>
</dbReference>
<evidence type="ECO:0000256" key="3">
    <source>
        <dbReference type="ARBA" id="ARBA00022692"/>
    </source>
</evidence>
<feature type="transmembrane region" description="Helical" evidence="6">
    <location>
        <begin position="336"/>
        <end position="357"/>
    </location>
</feature>
<feature type="transmembrane region" description="Helical" evidence="6">
    <location>
        <begin position="278"/>
        <end position="297"/>
    </location>
</feature>
<dbReference type="GO" id="GO:0005886">
    <property type="term" value="C:plasma membrane"/>
    <property type="evidence" value="ECO:0007669"/>
    <property type="project" value="UniProtKB-SubCell"/>
</dbReference>
<proteinExistence type="predicted"/>
<dbReference type="InterPro" id="IPR004869">
    <property type="entry name" value="MMPL_dom"/>
</dbReference>
<evidence type="ECO:0000256" key="4">
    <source>
        <dbReference type="ARBA" id="ARBA00022989"/>
    </source>
</evidence>
<evidence type="ECO:0000256" key="6">
    <source>
        <dbReference type="SAM" id="Phobius"/>
    </source>
</evidence>
<feature type="transmembrane region" description="Helical" evidence="6">
    <location>
        <begin position="722"/>
        <end position="743"/>
    </location>
</feature>
<reference evidence="8 9" key="1">
    <citation type="submission" date="2019-02" db="EMBL/GenBank/DDBJ databases">
        <title>Prokaryotic population dynamics and viral predation in marine succession experiment using metagenomics: the confinement effect.</title>
        <authorList>
            <person name="Haro-Moreno J.M."/>
            <person name="Rodriguez-Valera F."/>
            <person name="Lopez-Perez M."/>
        </authorList>
    </citation>
    <scope>NUCLEOTIDE SEQUENCE [LARGE SCALE GENOMIC DNA]</scope>
    <source>
        <strain evidence="8">MED-G158</strain>
    </source>
</reference>
<comment type="caution">
    <text evidence="8">The sequence shown here is derived from an EMBL/GenBank/DDBJ whole genome shotgun (WGS) entry which is preliminary data.</text>
</comment>
<feature type="transmembrane region" description="Helical" evidence="6">
    <location>
        <begin position="463"/>
        <end position="490"/>
    </location>
</feature>
<dbReference type="InterPro" id="IPR050545">
    <property type="entry name" value="Mycobact_MmpL"/>
</dbReference>
<evidence type="ECO:0000256" key="2">
    <source>
        <dbReference type="ARBA" id="ARBA00022475"/>
    </source>
</evidence>
<dbReference type="Gene3D" id="1.20.1640.10">
    <property type="entry name" value="Multidrug efflux transporter AcrB transmembrane domain"/>
    <property type="match status" value="2"/>
</dbReference>
<feature type="transmembrane region" description="Helical" evidence="6">
    <location>
        <begin position="403"/>
        <end position="427"/>
    </location>
</feature>
<feature type="transmembrane region" description="Helical" evidence="6">
    <location>
        <begin position="750"/>
        <end position="771"/>
    </location>
</feature>
<feature type="domain" description="SSD" evidence="7">
    <location>
        <begin position="307"/>
        <end position="429"/>
    </location>
</feature>
<keyword evidence="5 6" id="KW-0472">Membrane</keyword>
<feature type="transmembrane region" description="Helical" evidence="6">
    <location>
        <begin position="850"/>
        <end position="873"/>
    </location>
</feature>
<feature type="transmembrane region" description="Helical" evidence="6">
    <location>
        <begin position="818"/>
        <end position="838"/>
    </location>
</feature>
<feature type="transmembrane region" description="Helical" evidence="6">
    <location>
        <begin position="6"/>
        <end position="22"/>
    </location>
</feature>
<feature type="transmembrane region" description="Helical" evidence="6">
    <location>
        <begin position="777"/>
        <end position="797"/>
    </location>
</feature>
<evidence type="ECO:0000313" key="9">
    <source>
        <dbReference type="Proteomes" id="UP000320404"/>
    </source>
</evidence>
<name>A0A520RSE5_9GAMM</name>
<feature type="transmembrane region" description="Helical" evidence="6">
    <location>
        <begin position="511"/>
        <end position="531"/>
    </location>
</feature>
<evidence type="ECO:0000259" key="7">
    <source>
        <dbReference type="PROSITE" id="PS50156"/>
    </source>
</evidence>
<dbReference type="Pfam" id="PF03176">
    <property type="entry name" value="MMPL"/>
    <property type="match status" value="2"/>
</dbReference>
<evidence type="ECO:0000256" key="1">
    <source>
        <dbReference type="ARBA" id="ARBA00004651"/>
    </source>
</evidence>
<dbReference type="AlphaFoldDB" id="A0A520RSE5"/>
<dbReference type="PANTHER" id="PTHR33406">
    <property type="entry name" value="MEMBRANE PROTEIN MJ1562-RELATED"/>
    <property type="match status" value="1"/>
</dbReference>
<feature type="non-terminal residue" evidence="8">
    <location>
        <position position="1"/>
    </location>
</feature>
<dbReference type="EMBL" id="SHAH01000135">
    <property type="protein sequence ID" value="RZO73104.1"/>
    <property type="molecule type" value="Genomic_DNA"/>
</dbReference>
<dbReference type="PANTHER" id="PTHR33406:SF13">
    <property type="entry name" value="MEMBRANE PROTEIN YDFJ"/>
    <property type="match status" value="1"/>
</dbReference>
<accession>A0A520RSE5</accession>
<feature type="transmembrane region" description="Helical" evidence="6">
    <location>
        <begin position="377"/>
        <end position="396"/>
    </location>
</feature>
<keyword evidence="3 6" id="KW-0812">Transmembrane</keyword>
<comment type="subcellular location">
    <subcellularLocation>
        <location evidence="1">Cell membrane</location>
        <topology evidence="1">Multi-pass membrane protein</topology>
    </subcellularLocation>
</comment>
<evidence type="ECO:0000313" key="8">
    <source>
        <dbReference type="EMBL" id="RZO73104.1"/>
    </source>
</evidence>
<sequence>YKQFVLTGLIVISAMMVWGIYTRTELDMTTDSFLDQEDPSMMALNEYRRQFGSDDSVFLVYRAKDGDVFSRESLLAIQQLTDDLRYWQQLDPADYPESINGIALDFDELNHVRRVQSITNIRYQENEGDTLLSNRLVPQQIPQSAEELAAIKARAMEQEDYLLAFYSADARYAAVMIQTDFGAQPIENYEPAVNAADIVLDDSFVDFDAFSDADSFDLEFDESAEIQEVSFESVDMLGYTNFHIITKALYEKYSDQFEFFPVGNPPMMEFMMDTLNQMMTLGIVMVLIFTLLLYILFRSFSAVLWPMVTIAASMAWTWGITVWLGVTISQMISLTVLLVFAVGIADCVHVMSAYFSYRRQGEDHYDALSHSYGKTGLAIMVTTVTTMAGVLALTTSDLLPIQVFGLMSAFGVVMAFFFTIVLLPILLDVWHPGAPEAQDASLADRIGKRWNELYIGKKAGLAVVYFIAVYALLGLWVGTYITVISLMTYVVVNWQLQILSYVPYIVARRPWVVLGLFGTLFVVCAYGMSLIRIDSNMTELTKEGSSIRVAYETVDENMAGAMSMVIMVDTHTTDGLYNPRLMQAIDELQSRIESRYADQVTRTNSLANIVKDTYQIMSDDDPAYYRVPEDEQMISQLLYLFNSANPEDRRALVSDDYSRSHISLNIYNAGSYQYQLFFDEISVEIDEVFAGLEQEFPELEVYLTGSMALLMRMADEVANSQYSSFIFAIGVISVIMIVTLGSLQGGLMAMIPNVIPALLGFGLMGLLGIALDTDTLLIAPLIIGIAVDDTIHFMTHYRVELIRTGSISESLITTIRDVGQAVMFTTMVLGLGFALLSFSDYLGMAKMGFFGSAAIFVALLCDLFLIPAMIMVFKPTFGVKGADTRITFMEKLA</sequence>
<dbReference type="Proteomes" id="UP000320404">
    <property type="component" value="Unassembled WGS sequence"/>
</dbReference>
<organism evidence="8 9">
    <name type="scientific">OM182 bacterium</name>
    <dbReference type="NCBI Taxonomy" id="2510334"/>
    <lineage>
        <taxon>Bacteria</taxon>
        <taxon>Pseudomonadati</taxon>
        <taxon>Pseudomonadota</taxon>
        <taxon>Gammaproteobacteria</taxon>
        <taxon>OMG group</taxon>
        <taxon>OM182 clade</taxon>
    </lineage>
</organism>
<dbReference type="PROSITE" id="PS50156">
    <property type="entry name" value="SSD"/>
    <property type="match status" value="2"/>
</dbReference>
<evidence type="ECO:0000256" key="5">
    <source>
        <dbReference type="ARBA" id="ARBA00023136"/>
    </source>
</evidence>
<gene>
    <name evidence="8" type="ORF">EVA69_06925</name>
</gene>
<feature type="transmembrane region" description="Helical" evidence="6">
    <location>
        <begin position="303"/>
        <end position="324"/>
    </location>
</feature>
<feature type="domain" description="SSD" evidence="7">
    <location>
        <begin position="746"/>
        <end position="872"/>
    </location>
</feature>
<keyword evidence="2" id="KW-1003">Cell membrane</keyword>